<dbReference type="EMBL" id="CAJOBA010004694">
    <property type="protein sequence ID" value="CAF3720780.1"/>
    <property type="molecule type" value="Genomic_DNA"/>
</dbReference>
<dbReference type="InterPro" id="IPR043502">
    <property type="entry name" value="DNA/RNA_pol_sf"/>
</dbReference>
<keyword evidence="2" id="KW-0548">Nucleotidyltransferase</keyword>
<dbReference type="GO" id="GO:0003964">
    <property type="term" value="F:RNA-directed DNA polymerase activity"/>
    <property type="evidence" value="ECO:0007669"/>
    <property type="project" value="UniProtKB-KW"/>
</dbReference>
<dbReference type="InterPro" id="IPR005162">
    <property type="entry name" value="Retrotrans_gag_dom"/>
</dbReference>
<keyword evidence="5" id="KW-0378">Hydrolase</keyword>
<feature type="region of interest" description="Disordered" evidence="7">
    <location>
        <begin position="197"/>
        <end position="222"/>
    </location>
</feature>
<evidence type="ECO:0000256" key="4">
    <source>
        <dbReference type="ARBA" id="ARBA00022759"/>
    </source>
</evidence>
<dbReference type="GO" id="GO:0015074">
    <property type="term" value="P:DNA integration"/>
    <property type="evidence" value="ECO:0007669"/>
    <property type="project" value="InterPro"/>
</dbReference>
<reference evidence="10" key="1">
    <citation type="submission" date="2021-02" db="EMBL/GenBank/DDBJ databases">
        <authorList>
            <person name="Nowell W R."/>
        </authorList>
    </citation>
    <scope>NUCLEOTIDE SEQUENCE</scope>
</reference>
<feature type="compositionally biased region" description="Low complexity" evidence="7">
    <location>
        <begin position="237"/>
        <end position="248"/>
    </location>
</feature>
<dbReference type="Gene3D" id="3.30.420.10">
    <property type="entry name" value="Ribonuclease H-like superfamily/Ribonuclease H"/>
    <property type="match status" value="1"/>
</dbReference>
<dbReference type="Proteomes" id="UP000677228">
    <property type="component" value="Unassembled WGS sequence"/>
</dbReference>
<accession>A0A8S2I7K7</accession>
<evidence type="ECO:0000313" key="10">
    <source>
        <dbReference type="EMBL" id="CAF3720780.1"/>
    </source>
</evidence>
<dbReference type="PROSITE" id="PS50994">
    <property type="entry name" value="INTEGRASE"/>
    <property type="match status" value="1"/>
</dbReference>
<keyword evidence="6" id="KW-0695">RNA-directed DNA polymerase</keyword>
<dbReference type="GO" id="GO:0004519">
    <property type="term" value="F:endonuclease activity"/>
    <property type="evidence" value="ECO:0007669"/>
    <property type="project" value="UniProtKB-KW"/>
</dbReference>
<dbReference type="InterPro" id="IPR041373">
    <property type="entry name" value="RT_RNaseH"/>
</dbReference>
<dbReference type="SUPFAM" id="SSF53098">
    <property type="entry name" value="Ribonuclease H-like"/>
    <property type="match status" value="1"/>
</dbReference>
<evidence type="ECO:0000256" key="5">
    <source>
        <dbReference type="ARBA" id="ARBA00022801"/>
    </source>
</evidence>
<dbReference type="InterPro" id="IPR012337">
    <property type="entry name" value="RNaseH-like_sf"/>
</dbReference>
<dbReference type="CDD" id="cd09274">
    <property type="entry name" value="RNase_HI_RT_Ty3"/>
    <property type="match status" value="1"/>
</dbReference>
<dbReference type="PANTHER" id="PTHR37984">
    <property type="entry name" value="PROTEIN CBG26694"/>
    <property type="match status" value="1"/>
</dbReference>
<dbReference type="Pfam" id="PF17917">
    <property type="entry name" value="RT_RNaseH"/>
    <property type="match status" value="1"/>
</dbReference>
<dbReference type="GO" id="GO:0016787">
    <property type="term" value="F:hydrolase activity"/>
    <property type="evidence" value="ECO:0007669"/>
    <property type="project" value="UniProtKB-KW"/>
</dbReference>
<evidence type="ECO:0000256" key="3">
    <source>
        <dbReference type="ARBA" id="ARBA00022722"/>
    </source>
</evidence>
<keyword evidence="4" id="KW-0255">Endonuclease</keyword>
<feature type="compositionally biased region" description="Polar residues" evidence="7">
    <location>
        <begin position="203"/>
        <end position="218"/>
    </location>
</feature>
<dbReference type="Proteomes" id="UP000682733">
    <property type="component" value="Unassembled WGS sequence"/>
</dbReference>
<protein>
    <recommendedName>
        <fullName evidence="8">Integrase catalytic domain-containing protein</fullName>
    </recommendedName>
</protein>
<feature type="region of interest" description="Disordered" evidence="7">
    <location>
        <begin position="564"/>
        <end position="604"/>
    </location>
</feature>
<dbReference type="AlphaFoldDB" id="A0A8S2I7K7"/>
<dbReference type="EMBL" id="CAJNOK010004688">
    <property type="protein sequence ID" value="CAF0946108.1"/>
    <property type="molecule type" value="Genomic_DNA"/>
</dbReference>
<organism evidence="10 11">
    <name type="scientific">Didymodactylos carnosus</name>
    <dbReference type="NCBI Taxonomy" id="1234261"/>
    <lineage>
        <taxon>Eukaryota</taxon>
        <taxon>Metazoa</taxon>
        <taxon>Spiralia</taxon>
        <taxon>Gnathifera</taxon>
        <taxon>Rotifera</taxon>
        <taxon>Eurotatoria</taxon>
        <taxon>Bdelloidea</taxon>
        <taxon>Philodinida</taxon>
        <taxon>Philodinidae</taxon>
        <taxon>Didymodactylos</taxon>
    </lineage>
</organism>
<feature type="region of interest" description="Disordered" evidence="7">
    <location>
        <begin position="690"/>
        <end position="710"/>
    </location>
</feature>
<dbReference type="GO" id="GO:0003676">
    <property type="term" value="F:nucleic acid binding"/>
    <property type="evidence" value="ECO:0007669"/>
    <property type="project" value="InterPro"/>
</dbReference>
<feature type="region of interest" description="Disordered" evidence="7">
    <location>
        <begin position="234"/>
        <end position="258"/>
    </location>
</feature>
<evidence type="ECO:0000256" key="1">
    <source>
        <dbReference type="ARBA" id="ARBA00022679"/>
    </source>
</evidence>
<keyword evidence="1" id="KW-0808">Transferase</keyword>
<evidence type="ECO:0000256" key="7">
    <source>
        <dbReference type="SAM" id="MobiDB-lite"/>
    </source>
</evidence>
<dbReference type="PANTHER" id="PTHR37984:SF5">
    <property type="entry name" value="PROTEIN NYNRIN-LIKE"/>
    <property type="match status" value="1"/>
</dbReference>
<gene>
    <name evidence="9" type="ORF">OVA965_LOCUS11900</name>
    <name evidence="10" type="ORF">TMI583_LOCUS11907</name>
</gene>
<evidence type="ECO:0000313" key="9">
    <source>
        <dbReference type="EMBL" id="CAF0946108.1"/>
    </source>
</evidence>
<feature type="compositionally biased region" description="Basic and acidic residues" evidence="7">
    <location>
        <begin position="693"/>
        <end position="708"/>
    </location>
</feature>
<sequence>MTHRLDPVLMECYKDGLSHIGAFDGNESTEVEHFLAQIERIGNLIEAQPNVLCSMTKAKLVGEPANWFTANQATLTEWEELKDQMLTRSKTVTSSSQLFEKLTKRRQEPDESIITYYDSVIKLCREYDPSMSDKMKISFLEKGLKDELKIQQKAEAELLSEVQLPSEITQSYFIPSTISTITRPAFCGQSPRPHLFRSRGSRYYSNQTTQRVPQSPFNRSRGLLRNKYAQLQPRPISSTTNSQSQQQTPALAKPEQTVRNATQEVFQTSTENRNAQQLALRGQQSKGRIQCRPLLIINANNRQFTLSKHTKLGTIAFQTEPTIWYTIASKPVKGNVRFRTDKSREFQSKIPIHQCYTLKGAINTGDHALIHIPPYRQSGKDQQRIQDETDKLLKRGIIEPSTSPIQTDASKVGIGAVLLQVYPEGNCPVAFLSKKLSPTQQRWCTSEQECYAIISAIEKWHQYIDGVDFEVQTDHKPLKWLNKKAQGNDKCERWRLKFQQYRMTITHIIGHDNTMSDYLCRSPVDDPTEDLDDYVQQISRETQTDNNDQVPVTKQSVIAAVTTRLQGKQGKRDNDDQGDVYTSDNPVMCPNKETVQSKDKPRTDANTQVLPEINHYRIIPFTHDDIRQQQLSDPTLQQILNNLEKEKHKNYIIEDSMLMRRQQLKLLPVVPKGKIRKSIMQIYYDTPVNGSHFGRDHNHSRRKPDGHLKPIPPPEIVFELLSPTAAKFLRDEIILKYGTLKAILSDNGTHFTASMMNELFTQCGIIHQYSTPYHPQTNACTERFNATMDAKIASLCNEKRTDWDKQLPFQDPDHLDKLNNYISGMVEEAKKNIVEQQQNSQNRYNQNRSNPQYKIGDLVLIKTTYVRHKFDIRNEGPFRITQKLAQKTYVVQHVKRLDIKRQVTTDVIISQFERPKFDVED</sequence>
<comment type="caution">
    <text evidence="10">The sequence shown here is derived from an EMBL/GenBank/DDBJ whole genome shotgun (WGS) entry which is preliminary data.</text>
</comment>
<dbReference type="Gene3D" id="3.10.10.10">
    <property type="entry name" value="HIV Type 1 Reverse Transcriptase, subunit A, domain 1"/>
    <property type="match status" value="1"/>
</dbReference>
<feature type="domain" description="Integrase catalytic" evidence="8">
    <location>
        <begin position="729"/>
        <end position="843"/>
    </location>
</feature>
<dbReference type="SUPFAM" id="SSF56672">
    <property type="entry name" value="DNA/RNA polymerases"/>
    <property type="match status" value="1"/>
</dbReference>
<keyword evidence="3" id="KW-0540">Nuclease</keyword>
<dbReference type="InterPro" id="IPR050951">
    <property type="entry name" value="Retrovirus_Pol_polyprotein"/>
</dbReference>
<dbReference type="Gene3D" id="3.10.20.370">
    <property type="match status" value="1"/>
</dbReference>
<dbReference type="FunFam" id="3.10.20.370:FF:000001">
    <property type="entry name" value="Retrovirus-related Pol polyprotein from transposon 17.6-like protein"/>
    <property type="match status" value="1"/>
</dbReference>
<evidence type="ECO:0000259" key="8">
    <source>
        <dbReference type="PROSITE" id="PS50994"/>
    </source>
</evidence>
<dbReference type="Pfam" id="PF03732">
    <property type="entry name" value="Retrotrans_gag"/>
    <property type="match status" value="1"/>
</dbReference>
<dbReference type="InterPro" id="IPR001584">
    <property type="entry name" value="Integrase_cat-core"/>
</dbReference>
<name>A0A8S2I7K7_9BILA</name>
<evidence type="ECO:0000313" key="11">
    <source>
        <dbReference type="Proteomes" id="UP000682733"/>
    </source>
</evidence>
<dbReference type="InterPro" id="IPR036397">
    <property type="entry name" value="RNaseH_sf"/>
</dbReference>
<evidence type="ECO:0000256" key="2">
    <source>
        <dbReference type="ARBA" id="ARBA00022695"/>
    </source>
</evidence>
<proteinExistence type="predicted"/>
<evidence type="ECO:0000256" key="6">
    <source>
        <dbReference type="ARBA" id="ARBA00022918"/>
    </source>
</evidence>